<dbReference type="OrthoDB" id="6021171at2759"/>
<keyword evidence="4" id="KW-1185">Reference proteome</keyword>
<name>A0A9Q0EW16_9TELE</name>
<comment type="caution">
    <text evidence="3">The sequence shown here is derived from an EMBL/GenBank/DDBJ whole genome shotgun (WGS) entry which is preliminary data.</text>
</comment>
<protein>
    <recommendedName>
        <fullName evidence="2">SEFIR domain-containing protein</fullName>
    </recommendedName>
</protein>
<reference evidence="3" key="1">
    <citation type="submission" date="2022-07" db="EMBL/GenBank/DDBJ databases">
        <title>Chromosome-level genome of Muraenolepis orangiensis.</title>
        <authorList>
            <person name="Kim J."/>
        </authorList>
    </citation>
    <scope>NUCLEOTIDE SEQUENCE</scope>
    <source>
        <strain evidence="3">KU_S4_2022</strain>
        <tissue evidence="3">Muscle</tissue>
    </source>
</reference>
<dbReference type="AlphaFoldDB" id="A0A9Q0EW16"/>
<dbReference type="PANTHER" id="PTHR34257">
    <property type="entry name" value="ADAPTER PROTEIN CIKS"/>
    <property type="match status" value="1"/>
</dbReference>
<evidence type="ECO:0000256" key="1">
    <source>
        <dbReference type="SAM" id="MobiDB-lite"/>
    </source>
</evidence>
<gene>
    <name evidence="3" type="ORF">NHX12_019039</name>
</gene>
<evidence type="ECO:0000313" key="4">
    <source>
        <dbReference type="Proteomes" id="UP001148018"/>
    </source>
</evidence>
<sequence>MDPRSEWIAEPRGSSARRGLSDSTPGVTGRAGTRCTGACPDSLCRQQQQQQQQQQQLHVGPHPPQELWCHPAALPLQRFEPWIERDGSTRIQPRIPEACAAPLAATAAAHDMRFGARDQCCWDCRRPASEGAIGDTRLRSGTESASHGGAGFSVNVPQFSLPPAEGVSQVSVMSPDHLGLGPQGEGALSDPNETRKTIGLPDDCRSIFITYSVDTCALMGPFAEFLTKQGFRPAPSVLIIIAISPGYKEDIERTGVDRHSQHTKYIYSMMQNEFIQQGSLNYRFVPVLFHNATQSHVPGWLQNTHVYRWPQDKENLLLRLLREEHYIAPPVPQELTLLIRPVTLSSSATL</sequence>
<evidence type="ECO:0000313" key="3">
    <source>
        <dbReference type="EMBL" id="KAJ3612781.1"/>
    </source>
</evidence>
<feature type="domain" description="SEFIR" evidence="2">
    <location>
        <begin position="239"/>
        <end position="318"/>
    </location>
</feature>
<dbReference type="Proteomes" id="UP001148018">
    <property type="component" value="Unassembled WGS sequence"/>
</dbReference>
<dbReference type="Pfam" id="PF08357">
    <property type="entry name" value="SEFIR"/>
    <property type="match status" value="1"/>
</dbReference>
<dbReference type="PROSITE" id="PS51534">
    <property type="entry name" value="SEFIR"/>
    <property type="match status" value="1"/>
</dbReference>
<dbReference type="GO" id="GO:0006959">
    <property type="term" value="P:humoral immune response"/>
    <property type="evidence" value="ECO:0007669"/>
    <property type="project" value="TreeGrafter"/>
</dbReference>
<accession>A0A9Q0EW16</accession>
<evidence type="ECO:0000259" key="2">
    <source>
        <dbReference type="PROSITE" id="PS51534"/>
    </source>
</evidence>
<dbReference type="InterPro" id="IPR053047">
    <property type="entry name" value="E3_ubiq_ligase_TRAF3IP2"/>
</dbReference>
<proteinExistence type="predicted"/>
<dbReference type="InterPro" id="IPR013568">
    <property type="entry name" value="SEFIR_dom"/>
</dbReference>
<organism evidence="3 4">
    <name type="scientific">Muraenolepis orangiensis</name>
    <name type="common">Patagonian moray cod</name>
    <dbReference type="NCBI Taxonomy" id="630683"/>
    <lineage>
        <taxon>Eukaryota</taxon>
        <taxon>Metazoa</taxon>
        <taxon>Chordata</taxon>
        <taxon>Craniata</taxon>
        <taxon>Vertebrata</taxon>
        <taxon>Euteleostomi</taxon>
        <taxon>Actinopterygii</taxon>
        <taxon>Neopterygii</taxon>
        <taxon>Teleostei</taxon>
        <taxon>Neoteleostei</taxon>
        <taxon>Acanthomorphata</taxon>
        <taxon>Zeiogadaria</taxon>
        <taxon>Gadariae</taxon>
        <taxon>Gadiformes</taxon>
        <taxon>Muraenolepidoidei</taxon>
        <taxon>Muraenolepididae</taxon>
        <taxon>Muraenolepis</taxon>
    </lineage>
</organism>
<dbReference type="PANTHER" id="PTHR34257:SF4">
    <property type="entry name" value="ADAPTER PROTEIN CIKS"/>
    <property type="match status" value="1"/>
</dbReference>
<dbReference type="EMBL" id="JANIIK010000035">
    <property type="protein sequence ID" value="KAJ3612781.1"/>
    <property type="molecule type" value="Genomic_DNA"/>
</dbReference>
<feature type="region of interest" description="Disordered" evidence="1">
    <location>
        <begin position="1"/>
        <end position="33"/>
    </location>
</feature>
<dbReference type="GO" id="GO:0043123">
    <property type="term" value="P:positive regulation of canonical NF-kappaB signal transduction"/>
    <property type="evidence" value="ECO:0007669"/>
    <property type="project" value="TreeGrafter"/>
</dbReference>